<dbReference type="SUPFAM" id="SSF51735">
    <property type="entry name" value="NAD(P)-binding Rossmann-fold domains"/>
    <property type="match status" value="1"/>
</dbReference>
<dbReference type="Pfam" id="PF16884">
    <property type="entry name" value="ADH_N_2"/>
    <property type="match status" value="1"/>
</dbReference>
<dbReference type="PANTHER" id="PTHR43205">
    <property type="entry name" value="PROSTAGLANDIN REDUCTASE"/>
    <property type="match status" value="1"/>
</dbReference>
<dbReference type="FunFam" id="3.40.50.720:FF:000121">
    <property type="entry name" value="Prostaglandin reductase 2"/>
    <property type="match status" value="1"/>
</dbReference>
<dbReference type="InterPro" id="IPR013149">
    <property type="entry name" value="ADH-like_C"/>
</dbReference>
<evidence type="ECO:0000259" key="2">
    <source>
        <dbReference type="SMART" id="SM00829"/>
    </source>
</evidence>
<evidence type="ECO:0000313" key="3">
    <source>
        <dbReference type="EMBL" id="OEV12162.1"/>
    </source>
</evidence>
<protein>
    <submittedName>
        <fullName evidence="3">NADP-dependent oxidoreductase</fullName>
    </submittedName>
</protein>
<dbReference type="SMART" id="SM00829">
    <property type="entry name" value="PKS_ER"/>
    <property type="match status" value="1"/>
</dbReference>
<dbReference type="SUPFAM" id="SSF50129">
    <property type="entry name" value="GroES-like"/>
    <property type="match status" value="1"/>
</dbReference>
<accession>A0A1E7L7G7</accession>
<organism evidence="3 4">
    <name type="scientific">Streptomyces nanshensis</name>
    <dbReference type="NCBI Taxonomy" id="518642"/>
    <lineage>
        <taxon>Bacteria</taxon>
        <taxon>Bacillati</taxon>
        <taxon>Actinomycetota</taxon>
        <taxon>Actinomycetes</taxon>
        <taxon>Kitasatosporales</taxon>
        <taxon>Streptomycetaceae</taxon>
        <taxon>Streptomyces</taxon>
    </lineage>
</organism>
<dbReference type="EMBL" id="LJGW01000157">
    <property type="protein sequence ID" value="OEV12162.1"/>
    <property type="molecule type" value="Genomic_DNA"/>
</dbReference>
<dbReference type="Gene3D" id="3.40.50.720">
    <property type="entry name" value="NAD(P)-binding Rossmann-like Domain"/>
    <property type="match status" value="1"/>
</dbReference>
<dbReference type="PANTHER" id="PTHR43205:SF7">
    <property type="entry name" value="PROSTAGLANDIN REDUCTASE 1"/>
    <property type="match status" value="1"/>
</dbReference>
<comment type="caution">
    <text evidence="3">The sequence shown here is derived from an EMBL/GenBank/DDBJ whole genome shotgun (WGS) entry which is preliminary data.</text>
</comment>
<evidence type="ECO:0000256" key="1">
    <source>
        <dbReference type="ARBA" id="ARBA00023002"/>
    </source>
</evidence>
<evidence type="ECO:0000313" key="4">
    <source>
        <dbReference type="Proteomes" id="UP000176005"/>
    </source>
</evidence>
<dbReference type="InterPro" id="IPR020843">
    <property type="entry name" value="ER"/>
</dbReference>
<dbReference type="InterPro" id="IPR011032">
    <property type="entry name" value="GroES-like_sf"/>
</dbReference>
<dbReference type="PATRIC" id="fig|518642.10.peg.1947"/>
<dbReference type="InterPro" id="IPR036291">
    <property type="entry name" value="NAD(P)-bd_dom_sf"/>
</dbReference>
<dbReference type="InterPro" id="IPR041694">
    <property type="entry name" value="ADH_N_2"/>
</dbReference>
<dbReference type="AlphaFoldDB" id="A0A1E7L7G7"/>
<dbReference type="InterPro" id="IPR045010">
    <property type="entry name" value="MDR_fam"/>
</dbReference>
<keyword evidence="1" id="KW-0560">Oxidoreductase</keyword>
<sequence length="342" mass="36429">MSSPESLPATGREWHLVSRPQGWPVPGDFALREAAVTAPGEGEILVRNLHLSVDPYMRGRMNDVKSYVPPFQLDEPMTGGAVGIVVASQAEGFAPGDHVLHDLGWREYATLRAKHATKVSGELAPLTAYLGVLGMPGLTAYSGLLEVASMKEGDAVFVSGAAGAVGSEVGQIARLKGASRVIGSAGSDEKVRLLTEEYGFDAAFNYKSGDVTDQLKAAAPSGIDVYFDNVGGDHLEAAINVLNVHGRVTICGLIAQYNDTEPPAAPRNLAMVIGKRLRLQGMLVLDHQDLMPKFFEEVSGWIRSGELKYRETVVEGIENAADAFLGLLKGENTGKMIVSLAD</sequence>
<dbReference type="RefSeq" id="WP_070016351.1">
    <property type="nucleotide sequence ID" value="NZ_LJGW01000157.1"/>
</dbReference>
<dbReference type="Pfam" id="PF00107">
    <property type="entry name" value="ADH_zinc_N"/>
    <property type="match status" value="1"/>
</dbReference>
<proteinExistence type="predicted"/>
<reference evidence="3 4" key="1">
    <citation type="journal article" date="2016" name="Front. Microbiol.">
        <title>Comparative Genomics Analysis of Streptomyces Species Reveals Their Adaptation to the Marine Environment and Their Diversity at the Genomic Level.</title>
        <authorList>
            <person name="Tian X."/>
            <person name="Zhang Z."/>
            <person name="Yang T."/>
            <person name="Chen M."/>
            <person name="Li J."/>
            <person name="Chen F."/>
            <person name="Yang J."/>
            <person name="Li W."/>
            <person name="Zhang B."/>
            <person name="Zhang Z."/>
            <person name="Wu J."/>
            <person name="Zhang C."/>
            <person name="Long L."/>
            <person name="Xiao J."/>
        </authorList>
    </citation>
    <scope>NUCLEOTIDE SEQUENCE [LARGE SCALE GENOMIC DNA]</scope>
    <source>
        <strain evidence="3 4">SCSIO 10429</strain>
    </source>
</reference>
<dbReference type="Proteomes" id="UP000176005">
    <property type="component" value="Unassembled WGS sequence"/>
</dbReference>
<keyword evidence="4" id="KW-1185">Reference proteome</keyword>
<gene>
    <name evidence="3" type="ORF">AN218_09630</name>
</gene>
<name>A0A1E7L7G7_9ACTN</name>
<dbReference type="GO" id="GO:0016628">
    <property type="term" value="F:oxidoreductase activity, acting on the CH-CH group of donors, NAD or NADP as acceptor"/>
    <property type="evidence" value="ECO:0007669"/>
    <property type="project" value="InterPro"/>
</dbReference>
<dbReference type="CDD" id="cd05288">
    <property type="entry name" value="PGDH"/>
    <property type="match status" value="1"/>
</dbReference>
<feature type="domain" description="Enoyl reductase (ER)" evidence="2">
    <location>
        <begin position="27"/>
        <end position="338"/>
    </location>
</feature>
<dbReference type="Gene3D" id="3.90.180.10">
    <property type="entry name" value="Medium-chain alcohol dehydrogenases, catalytic domain"/>
    <property type="match status" value="1"/>
</dbReference>